<dbReference type="GO" id="GO:0005886">
    <property type="term" value="C:plasma membrane"/>
    <property type="evidence" value="ECO:0007669"/>
    <property type="project" value="UniProtKB-SubCell"/>
</dbReference>
<protein>
    <recommendedName>
        <fullName evidence="4 24">Diacylglycerol kinase</fullName>
        <ecNumber evidence="3 24">2.7.1.107</ecNumber>
    </recommendedName>
</protein>
<keyword evidence="5" id="KW-1003">Cell membrane</keyword>
<dbReference type="GO" id="GO:0005524">
    <property type="term" value="F:ATP binding"/>
    <property type="evidence" value="ECO:0007669"/>
    <property type="project" value="UniProtKB-KW"/>
</dbReference>
<keyword evidence="8 24" id="KW-0808">Transferase</keyword>
<evidence type="ECO:0000256" key="13">
    <source>
        <dbReference type="ARBA" id="ARBA00022840"/>
    </source>
</evidence>
<dbReference type="GO" id="GO:0006654">
    <property type="term" value="P:phosphatidic acid biosynthetic process"/>
    <property type="evidence" value="ECO:0007669"/>
    <property type="project" value="InterPro"/>
</dbReference>
<evidence type="ECO:0000256" key="21">
    <source>
        <dbReference type="PIRSR" id="PIRSR600829-2"/>
    </source>
</evidence>
<dbReference type="Proteomes" id="UP000093044">
    <property type="component" value="Chromosome"/>
</dbReference>
<keyword evidence="12 24" id="KW-0418">Kinase</keyword>
<evidence type="ECO:0000256" key="8">
    <source>
        <dbReference type="ARBA" id="ARBA00022679"/>
    </source>
</evidence>
<feature type="binding site" evidence="22">
    <location>
        <position position="15"/>
    </location>
    <ligand>
        <name>ATP</name>
        <dbReference type="ChEBI" id="CHEBI:30616"/>
    </ligand>
</feature>
<keyword evidence="11 22" id="KW-0547">Nucleotide-binding</keyword>
<feature type="binding site" evidence="22">
    <location>
        <position position="75"/>
    </location>
    <ligand>
        <name>ATP</name>
        <dbReference type="ChEBI" id="CHEBI:30616"/>
    </ligand>
</feature>
<evidence type="ECO:0000313" key="25">
    <source>
        <dbReference type="EMBL" id="ANZ45059.1"/>
    </source>
</evidence>
<dbReference type="Gene3D" id="1.10.287.3610">
    <property type="match status" value="1"/>
</dbReference>
<evidence type="ECO:0000256" key="10">
    <source>
        <dbReference type="ARBA" id="ARBA00022723"/>
    </source>
</evidence>
<evidence type="ECO:0000256" key="23">
    <source>
        <dbReference type="PIRSR" id="PIRSR600829-4"/>
    </source>
</evidence>
<feature type="binding site" evidence="21">
    <location>
        <position position="98"/>
    </location>
    <ligand>
        <name>substrate</name>
    </ligand>
</feature>
<feature type="binding site" evidence="21">
    <location>
        <begin position="29"/>
        <end position="33"/>
    </location>
    <ligand>
        <name>substrate</name>
    </ligand>
</feature>
<evidence type="ECO:0000256" key="1">
    <source>
        <dbReference type="ARBA" id="ARBA00004429"/>
    </source>
</evidence>
<feature type="binding site" evidence="23">
    <location>
        <position position="75"/>
    </location>
    <ligand>
        <name>a divalent metal cation</name>
        <dbReference type="ChEBI" id="CHEBI:60240"/>
    </ligand>
</feature>
<keyword evidence="15 24" id="KW-1133">Transmembrane helix</keyword>
<evidence type="ECO:0000256" key="2">
    <source>
        <dbReference type="ARBA" id="ARBA00005967"/>
    </source>
</evidence>
<evidence type="ECO:0000256" key="15">
    <source>
        <dbReference type="ARBA" id="ARBA00022989"/>
    </source>
</evidence>
<feature type="transmembrane region" description="Helical" evidence="24">
    <location>
        <begin position="97"/>
        <end position="117"/>
    </location>
</feature>
<dbReference type="KEGG" id="cpor:BED41_08190"/>
<keyword evidence="7" id="KW-0997">Cell inner membrane</keyword>
<evidence type="ECO:0000256" key="17">
    <source>
        <dbReference type="ARBA" id="ARBA00023136"/>
    </source>
</evidence>
<dbReference type="CDD" id="cd14264">
    <property type="entry name" value="DAGK_IM"/>
    <property type="match status" value="1"/>
</dbReference>
<keyword evidence="18" id="KW-0594">Phospholipid biosynthesis</keyword>
<comment type="subcellular location">
    <subcellularLocation>
        <location evidence="1">Cell inner membrane</location>
        <topology evidence="1">Multi-pass membrane protein</topology>
    </subcellularLocation>
</comment>
<keyword evidence="10 23" id="KW-0479">Metal-binding</keyword>
<dbReference type="InterPro" id="IPR036945">
    <property type="entry name" value="DAGK_sf"/>
</dbReference>
<keyword evidence="26" id="KW-1185">Reference proteome</keyword>
<evidence type="ECO:0000256" key="16">
    <source>
        <dbReference type="ARBA" id="ARBA00023098"/>
    </source>
</evidence>
<feature type="active site" description="Proton acceptor" evidence="20">
    <location>
        <position position="68"/>
    </location>
</feature>
<dbReference type="InterPro" id="IPR000829">
    <property type="entry name" value="DAGK"/>
</dbReference>
<evidence type="ECO:0000313" key="26">
    <source>
        <dbReference type="Proteomes" id="UP000093044"/>
    </source>
</evidence>
<evidence type="ECO:0000256" key="19">
    <source>
        <dbReference type="ARBA" id="ARBA00023264"/>
    </source>
</evidence>
<dbReference type="RefSeq" id="WP_066744754.1">
    <property type="nucleotide sequence ID" value="NZ_CALCLR010000108.1"/>
</dbReference>
<evidence type="ECO:0000256" key="22">
    <source>
        <dbReference type="PIRSR" id="PIRSR600829-3"/>
    </source>
</evidence>
<feature type="binding site" evidence="23">
    <location>
        <position position="27"/>
    </location>
    <ligand>
        <name>a divalent metal cation</name>
        <dbReference type="ChEBI" id="CHEBI:60240"/>
    </ligand>
</feature>
<name>A0A1B2I511_9BACT</name>
<keyword evidence="19 24" id="KW-1208">Phospholipid metabolism</keyword>
<evidence type="ECO:0000256" key="18">
    <source>
        <dbReference type="ARBA" id="ARBA00023209"/>
    </source>
</evidence>
<dbReference type="OrthoDB" id="5368at2"/>
<feature type="binding site" evidence="22">
    <location>
        <begin position="94"/>
        <end position="95"/>
    </location>
    <ligand>
        <name>ATP</name>
        <dbReference type="ChEBI" id="CHEBI:30616"/>
    </ligand>
</feature>
<keyword evidence="16 24" id="KW-0443">Lipid metabolism</keyword>
<evidence type="ECO:0000256" key="6">
    <source>
        <dbReference type="ARBA" id="ARBA00022516"/>
    </source>
</evidence>
<keyword evidence="6" id="KW-0444">Lipid biosynthesis</keyword>
<comment type="similarity">
    <text evidence="2 24">Belongs to the bacterial diacylglycerol kinase family.</text>
</comment>
<comment type="catalytic activity">
    <reaction evidence="24">
        <text>a 1,2-diacyl-sn-glycerol + ATP = a 1,2-diacyl-sn-glycero-3-phosphate + ADP + H(+)</text>
        <dbReference type="Rhea" id="RHEA:10272"/>
        <dbReference type="ChEBI" id="CHEBI:15378"/>
        <dbReference type="ChEBI" id="CHEBI:17815"/>
        <dbReference type="ChEBI" id="CHEBI:30616"/>
        <dbReference type="ChEBI" id="CHEBI:58608"/>
        <dbReference type="ChEBI" id="CHEBI:456216"/>
        <dbReference type="EC" id="2.7.1.107"/>
    </reaction>
</comment>
<keyword evidence="17 24" id="KW-0472">Membrane</keyword>
<dbReference type="AlphaFoldDB" id="A0A1B2I511"/>
<dbReference type="EMBL" id="CP016757">
    <property type="protein sequence ID" value="ANZ45059.1"/>
    <property type="molecule type" value="Genomic_DNA"/>
</dbReference>
<evidence type="ECO:0000256" key="24">
    <source>
        <dbReference type="RuleBase" id="RU363065"/>
    </source>
</evidence>
<evidence type="ECO:0000256" key="12">
    <source>
        <dbReference type="ARBA" id="ARBA00022777"/>
    </source>
</evidence>
<dbReference type="PANTHER" id="PTHR34299">
    <property type="entry name" value="DIACYLGLYCEROL KINASE"/>
    <property type="match status" value="1"/>
</dbReference>
<evidence type="ECO:0000256" key="7">
    <source>
        <dbReference type="ARBA" id="ARBA00022519"/>
    </source>
</evidence>
<evidence type="ECO:0000256" key="11">
    <source>
        <dbReference type="ARBA" id="ARBA00022741"/>
    </source>
</evidence>
<dbReference type="Pfam" id="PF01219">
    <property type="entry name" value="DAGK_prokar"/>
    <property type="match status" value="1"/>
</dbReference>
<dbReference type="PANTHER" id="PTHR34299:SF1">
    <property type="entry name" value="DIACYLGLYCEROL KINASE"/>
    <property type="match status" value="1"/>
</dbReference>
<dbReference type="GO" id="GO:0046872">
    <property type="term" value="F:metal ion binding"/>
    <property type="evidence" value="ECO:0007669"/>
    <property type="project" value="UniProtKB-KW"/>
</dbReference>
<keyword evidence="13 22" id="KW-0067">ATP-binding</keyword>
<gene>
    <name evidence="25" type="ORF">BED41_08190</name>
</gene>
<accession>A0A1B2I511</accession>
<dbReference type="STRING" id="1197717.BED41_08190"/>
<proteinExistence type="inferred from homology"/>
<comment type="cofactor">
    <cofactor evidence="23">
        <name>Mg(2+)</name>
        <dbReference type="ChEBI" id="CHEBI:18420"/>
    </cofactor>
    <text evidence="23">Mn(2+), Zn(2+), Cd(2+) and Co(2+) support activity to lesser extents.</text>
</comment>
<dbReference type="InterPro" id="IPR033718">
    <property type="entry name" value="DAGK_prok"/>
</dbReference>
<comment type="caution">
    <text evidence="24">Lacks conserved residue(s) required for the propagation of feature annotation.</text>
</comment>
<keyword evidence="14 23" id="KW-0460">Magnesium</keyword>
<reference evidence="25" key="1">
    <citation type="submission" date="2016-08" db="EMBL/GenBank/DDBJ databases">
        <title>Complete genome of Cloacibacillus porcorum.</title>
        <authorList>
            <person name="Looft T."/>
            <person name="Bayles D.O."/>
            <person name="Alt D.P."/>
        </authorList>
    </citation>
    <scope>NUCLEOTIDE SEQUENCE [LARGE SCALE GENOMIC DNA]</scope>
    <source>
        <strain evidence="25">CL-84</strain>
    </source>
</reference>
<evidence type="ECO:0000256" key="3">
    <source>
        <dbReference type="ARBA" id="ARBA00012133"/>
    </source>
</evidence>
<comment type="function">
    <text evidence="24">Catalyzes the ATP-dependent phosphorylation of sn-l,2-diacylglycerol (DAG) to phosphatidic acid. Involved in the recycling of diacylglycerol produced as a by-product during membrane-derived oligosaccharide (MDO) biosynthesis.</text>
</comment>
<keyword evidence="9 24" id="KW-0812">Transmembrane</keyword>
<organism evidence="25 26">
    <name type="scientific">Cloacibacillus porcorum</name>
    <dbReference type="NCBI Taxonomy" id="1197717"/>
    <lineage>
        <taxon>Bacteria</taxon>
        <taxon>Thermotogati</taxon>
        <taxon>Synergistota</taxon>
        <taxon>Synergistia</taxon>
        <taxon>Synergistales</taxon>
        <taxon>Synergistaceae</taxon>
        <taxon>Cloacibacillus</taxon>
    </lineage>
</organism>
<feature type="binding site" evidence="22">
    <location>
        <position position="27"/>
    </location>
    <ligand>
        <name>ATP</name>
        <dbReference type="ChEBI" id="CHEBI:30616"/>
    </ligand>
</feature>
<dbReference type="EC" id="2.7.1.107" evidence="3 24"/>
<sequence length="119" mass="13473">MEQWKNKGLFAKTIYSLNGLRTAFLTEKAIRHESLGVVVAVSLALFMERGWSDVLCVFLASLFPMTVELINTAVERIIDTHFGPAYREEVRIQKDTLSAAVFLSLIIGYGLCIRIIFFK</sequence>
<dbReference type="GO" id="GO:0004143">
    <property type="term" value="F:ATP-dependent diacylglycerol kinase activity"/>
    <property type="evidence" value="ECO:0007669"/>
    <property type="project" value="UniProtKB-EC"/>
</dbReference>
<evidence type="ECO:0000256" key="4">
    <source>
        <dbReference type="ARBA" id="ARBA00017575"/>
    </source>
</evidence>
<evidence type="ECO:0000256" key="5">
    <source>
        <dbReference type="ARBA" id="ARBA00022475"/>
    </source>
</evidence>
<dbReference type="GeneID" id="83057829"/>
<evidence type="ECO:0000256" key="9">
    <source>
        <dbReference type="ARBA" id="ARBA00022692"/>
    </source>
</evidence>
<feature type="binding site" evidence="21">
    <location>
        <position position="68"/>
    </location>
    <ligand>
        <name>substrate</name>
    </ligand>
</feature>
<evidence type="ECO:0000256" key="20">
    <source>
        <dbReference type="PIRSR" id="PIRSR600829-1"/>
    </source>
</evidence>
<evidence type="ECO:0000256" key="14">
    <source>
        <dbReference type="ARBA" id="ARBA00022842"/>
    </source>
</evidence>